<feature type="binding site" evidence="10">
    <location>
        <begin position="167"/>
        <end position="168"/>
    </location>
    <ligand>
        <name>substrate</name>
    </ligand>
</feature>
<feature type="binding site" evidence="10">
    <location>
        <position position="63"/>
    </location>
    <ligand>
        <name>substrate</name>
    </ligand>
</feature>
<dbReference type="PANTHER" id="PTHR30480">
    <property type="entry name" value="BETA-HEXOSAMINIDASE-RELATED"/>
    <property type="match status" value="1"/>
</dbReference>
<feature type="active site" description="Proton donor/acceptor" evidence="10">
    <location>
        <position position="180"/>
    </location>
</feature>
<evidence type="ECO:0000256" key="7">
    <source>
        <dbReference type="ARBA" id="ARBA00023295"/>
    </source>
</evidence>
<comment type="catalytic activity">
    <reaction evidence="1 10">
        <text>Hydrolysis of terminal non-reducing N-acetyl-D-hexosamine residues in N-acetyl-beta-D-hexosaminides.</text>
        <dbReference type="EC" id="3.2.1.52"/>
    </reaction>
</comment>
<keyword evidence="8 10" id="KW-0131">Cell cycle</keyword>
<evidence type="ECO:0000256" key="10">
    <source>
        <dbReference type="HAMAP-Rule" id="MF_00364"/>
    </source>
</evidence>
<keyword evidence="13" id="KW-1185">Reference proteome</keyword>
<feature type="domain" description="Glycoside hydrolase family 3 N-terminal" evidence="11">
    <location>
        <begin position="14"/>
        <end position="302"/>
    </location>
</feature>
<dbReference type="PROSITE" id="PS00775">
    <property type="entry name" value="GLYCOSYL_HYDROL_F3"/>
    <property type="match status" value="1"/>
</dbReference>
<comment type="pathway">
    <text evidence="10">Cell wall biogenesis; peptidoglycan recycling.</text>
</comment>
<protein>
    <recommendedName>
        <fullName evidence="10">Beta-hexosaminidase</fullName>
        <ecNumber evidence="10">3.2.1.52</ecNumber>
    </recommendedName>
    <alternativeName>
        <fullName evidence="10">Beta-N-acetylhexosaminidase</fullName>
    </alternativeName>
    <alternativeName>
        <fullName evidence="10">N-acetyl-beta-glucosaminidase</fullName>
    </alternativeName>
</protein>
<dbReference type="SUPFAM" id="SSF51445">
    <property type="entry name" value="(Trans)glycosidases"/>
    <property type="match status" value="1"/>
</dbReference>
<comment type="caution">
    <text evidence="12">The sequence shown here is derived from an EMBL/GenBank/DDBJ whole genome shotgun (WGS) entry which is preliminary data.</text>
</comment>
<organism evidence="12 13">
    <name type="scientific">Isoalcanivorax beigongshangi</name>
    <dbReference type="NCBI Taxonomy" id="3238810"/>
    <lineage>
        <taxon>Bacteria</taxon>
        <taxon>Pseudomonadati</taxon>
        <taxon>Pseudomonadota</taxon>
        <taxon>Gammaproteobacteria</taxon>
        <taxon>Oceanospirillales</taxon>
        <taxon>Alcanivoracaceae</taxon>
        <taxon>Isoalcanivorax</taxon>
    </lineage>
</organism>
<keyword evidence="2 10" id="KW-0963">Cytoplasm</keyword>
<evidence type="ECO:0000256" key="9">
    <source>
        <dbReference type="ARBA" id="ARBA00023316"/>
    </source>
</evidence>
<dbReference type="InterPro" id="IPR019800">
    <property type="entry name" value="Glyco_hydro_3_AS"/>
</dbReference>
<evidence type="ECO:0000256" key="2">
    <source>
        <dbReference type="ARBA" id="ARBA00022490"/>
    </source>
</evidence>
<dbReference type="InterPro" id="IPR036962">
    <property type="entry name" value="Glyco_hydro_3_N_sf"/>
</dbReference>
<feature type="active site" description="Nucleophile" evidence="10">
    <location>
        <position position="249"/>
    </location>
</feature>
<feature type="binding site" evidence="10">
    <location>
        <position position="137"/>
    </location>
    <ligand>
        <name>substrate</name>
    </ligand>
</feature>
<dbReference type="InterPro" id="IPR001764">
    <property type="entry name" value="Glyco_hydro_3_N"/>
</dbReference>
<evidence type="ECO:0000256" key="8">
    <source>
        <dbReference type="ARBA" id="ARBA00023306"/>
    </source>
</evidence>
<keyword evidence="5 10" id="KW-0133">Cell shape</keyword>
<dbReference type="Gene3D" id="3.20.20.300">
    <property type="entry name" value="Glycoside hydrolase, family 3, N-terminal domain"/>
    <property type="match status" value="1"/>
</dbReference>
<feature type="site" description="Important for catalytic activity" evidence="10">
    <location>
        <position position="178"/>
    </location>
</feature>
<comment type="similarity">
    <text evidence="10">Belongs to the glycosyl hydrolase 3 family. NagZ subfamily.</text>
</comment>
<evidence type="ECO:0000313" key="13">
    <source>
        <dbReference type="Proteomes" id="UP001562065"/>
    </source>
</evidence>
<dbReference type="EMBL" id="JBGCUO010000001">
    <property type="protein sequence ID" value="MEY1661771.1"/>
    <property type="molecule type" value="Genomic_DNA"/>
</dbReference>
<evidence type="ECO:0000259" key="11">
    <source>
        <dbReference type="Pfam" id="PF00933"/>
    </source>
</evidence>
<evidence type="ECO:0000256" key="3">
    <source>
        <dbReference type="ARBA" id="ARBA00022618"/>
    </source>
</evidence>
<evidence type="ECO:0000256" key="4">
    <source>
        <dbReference type="ARBA" id="ARBA00022801"/>
    </source>
</evidence>
<evidence type="ECO:0000256" key="6">
    <source>
        <dbReference type="ARBA" id="ARBA00022984"/>
    </source>
</evidence>
<dbReference type="InterPro" id="IPR017853">
    <property type="entry name" value="GH"/>
</dbReference>
<accession>A0ABV4AJ14</accession>
<dbReference type="HAMAP" id="MF_00364">
    <property type="entry name" value="NagZ"/>
    <property type="match status" value="1"/>
</dbReference>
<dbReference type="RefSeq" id="WP_369455020.1">
    <property type="nucleotide sequence ID" value="NZ_JBGCUO010000001.1"/>
</dbReference>
<dbReference type="InterPro" id="IPR050226">
    <property type="entry name" value="NagZ_Beta-hexosaminidase"/>
</dbReference>
<comment type="function">
    <text evidence="10">Plays a role in peptidoglycan recycling by cleaving the terminal beta-1,4-linked N-acetylglucosamine (GlcNAc) from peptide-linked peptidoglycan fragments, giving rise to free GlcNAc, anhydro-N-acetylmuramic acid and anhydro-N-acetylmuramic acid-linked peptides.</text>
</comment>
<keyword evidence="9 10" id="KW-0961">Cell wall biogenesis/degradation</keyword>
<evidence type="ECO:0000313" key="12">
    <source>
        <dbReference type="EMBL" id="MEY1661771.1"/>
    </source>
</evidence>
<comment type="subcellular location">
    <subcellularLocation>
        <location evidence="10">Cytoplasm</location>
    </subcellularLocation>
</comment>
<keyword evidence="3 10" id="KW-0132">Cell division</keyword>
<sequence>MTAAVVMLDVAGTELDASDRDVLRHPAVGGLILFARNYQNRDQLMALTAAIRAERPDILIAVDQEGGRVQRFRDGFTRLPPMAALGRWHDQSPEAALDGARQLGRLMAEELIACDVDISFAPVLDLDYGVSSVIRDRSFHADPDTLTALAAAWIDGMAAAGMAATGKHFPGHGFVEADSHLELPRDSRPLAALEAADLRPFAALSQRLQGIMPAHVVYDAVDSQPAGFSRIWLELLRRQLGFAGVIFSDDLTMEGAAAAGDYAARTAAALDAGCDMVLVCNQRAAALQVLDAVTALQPSARVPASGLRAAPQSPMTAAQRQQAQALAARLIETFNQ</sequence>
<proteinExistence type="inferred from homology"/>
<gene>
    <name evidence="10 12" type="primary">nagZ</name>
    <name evidence="12" type="ORF">AB5I84_06375</name>
</gene>
<dbReference type="NCBIfam" id="NF003740">
    <property type="entry name" value="PRK05337.1"/>
    <property type="match status" value="1"/>
</dbReference>
<feature type="binding site" evidence="10">
    <location>
        <position position="71"/>
    </location>
    <ligand>
        <name>substrate</name>
    </ligand>
</feature>
<dbReference type="PANTHER" id="PTHR30480:SF13">
    <property type="entry name" value="BETA-HEXOSAMINIDASE"/>
    <property type="match status" value="1"/>
</dbReference>
<evidence type="ECO:0000256" key="5">
    <source>
        <dbReference type="ARBA" id="ARBA00022960"/>
    </source>
</evidence>
<name>A0ABV4AJ14_9GAMM</name>
<dbReference type="GO" id="GO:0004563">
    <property type="term" value="F:beta-N-acetylhexosaminidase activity"/>
    <property type="evidence" value="ECO:0007669"/>
    <property type="project" value="UniProtKB-EC"/>
</dbReference>
<dbReference type="InterPro" id="IPR022956">
    <property type="entry name" value="Beta_hexosaminidase_bac"/>
</dbReference>
<keyword evidence="7 10" id="KW-0326">Glycosidase</keyword>
<keyword evidence="6 10" id="KW-0573">Peptidoglycan synthesis</keyword>
<dbReference type="Proteomes" id="UP001562065">
    <property type="component" value="Unassembled WGS sequence"/>
</dbReference>
<reference evidence="12 13" key="1">
    <citation type="submission" date="2024-07" db="EMBL/GenBank/DDBJ databases">
        <authorList>
            <person name="Ren Q."/>
        </authorList>
    </citation>
    <scope>NUCLEOTIDE SEQUENCE [LARGE SCALE GENOMIC DNA]</scope>
    <source>
        <strain evidence="12 13">REN37</strain>
    </source>
</reference>
<dbReference type="Pfam" id="PF00933">
    <property type="entry name" value="Glyco_hydro_3"/>
    <property type="match status" value="1"/>
</dbReference>
<evidence type="ECO:0000256" key="1">
    <source>
        <dbReference type="ARBA" id="ARBA00001231"/>
    </source>
</evidence>
<dbReference type="EC" id="3.2.1.52" evidence="10"/>
<keyword evidence="4 10" id="KW-0378">Hydrolase</keyword>